<dbReference type="AlphaFoldDB" id="A0A391NY12"/>
<name>A0A391NY12_9FIRM</name>
<dbReference type="InterPro" id="IPR012347">
    <property type="entry name" value="Ferritin-like"/>
</dbReference>
<protein>
    <recommendedName>
        <fullName evidence="4">DUF2383 domain-containing protein</fullName>
    </recommendedName>
</protein>
<evidence type="ECO:0000313" key="3">
    <source>
        <dbReference type="Proteomes" id="UP000265643"/>
    </source>
</evidence>
<sequence>MMSEDTIKLLKECDAGCKMATDSIAQVEKYAEKEALKKLLDQYQKKHEKLKEEITEQLQKFQKEEQGPDKLASAFAWITTEMKLLMKDNSHQIAKIMMDGCNMGIQSVSEYLNQYPQASQESKSLAKKLVETEEMFMKELKKFL</sequence>
<gene>
    <name evidence="2" type="ORF">KGMB01110_07900</name>
</gene>
<proteinExistence type="predicted"/>
<reference evidence="3" key="1">
    <citation type="submission" date="2018-09" db="EMBL/GenBank/DDBJ databases">
        <title>Draft Genome Sequence of Mediterraneibacter sp. KCTC 15684.</title>
        <authorList>
            <person name="Kim J.S."/>
            <person name="Han K.I."/>
            <person name="Suh M.K."/>
            <person name="Lee K.C."/>
            <person name="Eom M.K."/>
            <person name="Lee J.H."/>
            <person name="Park S.H."/>
            <person name="Kang S.W."/>
            <person name="Park J.E."/>
            <person name="Oh B.S."/>
            <person name="Yu S.Y."/>
            <person name="Choi S.H."/>
            <person name="Lee D.H."/>
            <person name="Yoon H."/>
            <person name="Kim B."/>
            <person name="Yang S.J."/>
            <person name="Lee J.S."/>
        </authorList>
    </citation>
    <scope>NUCLEOTIDE SEQUENCE [LARGE SCALE GENOMIC DNA]</scope>
    <source>
        <strain evidence="3">KCTC 15684</strain>
    </source>
</reference>
<dbReference type="Proteomes" id="UP000265643">
    <property type="component" value="Unassembled WGS sequence"/>
</dbReference>
<keyword evidence="3" id="KW-1185">Reference proteome</keyword>
<organism evidence="2 3">
    <name type="scientific">Mediterraneibacter butyricigenes</name>
    <dbReference type="NCBI Taxonomy" id="2316025"/>
    <lineage>
        <taxon>Bacteria</taxon>
        <taxon>Bacillati</taxon>
        <taxon>Bacillota</taxon>
        <taxon>Clostridia</taxon>
        <taxon>Lachnospirales</taxon>
        <taxon>Lachnospiraceae</taxon>
        <taxon>Mediterraneibacter</taxon>
    </lineage>
</organism>
<dbReference type="Gene3D" id="1.20.1260.10">
    <property type="match status" value="1"/>
</dbReference>
<evidence type="ECO:0000256" key="1">
    <source>
        <dbReference type="SAM" id="Coils"/>
    </source>
</evidence>
<evidence type="ECO:0008006" key="4">
    <source>
        <dbReference type="Google" id="ProtNLM"/>
    </source>
</evidence>
<dbReference type="EMBL" id="BHGK01000001">
    <property type="protein sequence ID" value="GCA66354.1"/>
    <property type="molecule type" value="Genomic_DNA"/>
</dbReference>
<comment type="caution">
    <text evidence="2">The sequence shown here is derived from an EMBL/GenBank/DDBJ whole genome shotgun (WGS) entry which is preliminary data.</text>
</comment>
<evidence type="ECO:0000313" key="2">
    <source>
        <dbReference type="EMBL" id="GCA66354.1"/>
    </source>
</evidence>
<feature type="coiled-coil region" evidence="1">
    <location>
        <begin position="33"/>
        <end position="67"/>
    </location>
</feature>
<keyword evidence="1" id="KW-0175">Coiled coil</keyword>
<accession>A0A391NY12</accession>